<feature type="binding site" evidence="9">
    <location>
        <position position="185"/>
    </location>
    <ligand>
        <name>[4Fe-4S] cluster</name>
        <dbReference type="ChEBI" id="CHEBI:49883"/>
        <label>1</label>
    </ligand>
</feature>
<dbReference type="EMBL" id="CP018099">
    <property type="protein sequence ID" value="APF20362.1"/>
    <property type="molecule type" value="Genomic_DNA"/>
</dbReference>
<dbReference type="NCBIfam" id="TIGR00276">
    <property type="entry name" value="tRNA epoxyqueuosine(34) reductase QueG"/>
    <property type="match status" value="1"/>
</dbReference>
<keyword evidence="13" id="KW-1185">Reference proteome</keyword>
<keyword evidence="9" id="KW-0170">Cobalt</keyword>
<dbReference type="EC" id="1.17.99.6" evidence="9"/>
<feature type="binding site" evidence="9">
    <location>
        <position position="131"/>
    </location>
    <ligand>
        <name>cob(II)alamin</name>
        <dbReference type="ChEBI" id="CHEBI:16304"/>
    </ligand>
</feature>
<evidence type="ECO:0000256" key="4">
    <source>
        <dbReference type="ARBA" id="ARBA00022723"/>
    </source>
</evidence>
<gene>
    <name evidence="9 11" type="primary">queG</name>
    <name evidence="11" type="ORF">Cabys_3616</name>
    <name evidence="12" type="ORF">Calab_1488</name>
</gene>
<comment type="caution">
    <text evidence="9">Lacks conserved residue(s) required for the propagation of feature annotation.</text>
</comment>
<organism evidence="12 13">
    <name type="scientific">Caldithrix abyssi DSM 13497</name>
    <dbReference type="NCBI Taxonomy" id="880073"/>
    <lineage>
        <taxon>Bacteria</taxon>
        <taxon>Pseudomonadati</taxon>
        <taxon>Calditrichota</taxon>
        <taxon>Calditrichia</taxon>
        <taxon>Calditrichales</taxon>
        <taxon>Calditrichaceae</taxon>
        <taxon>Caldithrix</taxon>
    </lineage>
</organism>
<evidence type="ECO:0000256" key="3">
    <source>
        <dbReference type="ARBA" id="ARBA00022694"/>
    </source>
</evidence>
<protein>
    <recommendedName>
        <fullName evidence="9">Epoxyqueuosine reductase</fullName>
        <ecNumber evidence="9">1.17.99.6</ecNumber>
    </recommendedName>
    <alternativeName>
        <fullName evidence="9">Queuosine biosynthesis protein QueG</fullName>
    </alternativeName>
</protein>
<name>H1XPY3_CALAY</name>
<dbReference type="InParanoid" id="H1XPY3"/>
<reference evidence="11 14" key="2">
    <citation type="submission" date="2016-11" db="EMBL/GenBank/DDBJ databases">
        <title>Genomic analysis of Caldithrix abyssi and proposal of a novel bacterial phylum Caldithrichaeota.</title>
        <authorList>
            <person name="Kublanov I."/>
            <person name="Sigalova O."/>
            <person name="Gavrilov S."/>
            <person name="Lebedinsky A."/>
            <person name="Ivanova N."/>
            <person name="Daum C."/>
            <person name="Reddy T."/>
            <person name="Klenk H.P."/>
            <person name="Goker M."/>
            <person name="Reva O."/>
            <person name="Miroshnichenko M."/>
            <person name="Kyprides N."/>
            <person name="Woyke T."/>
            <person name="Gelfand M."/>
        </authorList>
    </citation>
    <scope>NUCLEOTIDE SEQUENCE [LARGE SCALE GENOMIC DNA]</scope>
    <source>
        <strain evidence="11 14">LF13</strain>
    </source>
</reference>
<dbReference type="Proteomes" id="UP000004671">
    <property type="component" value="Chromosome"/>
</dbReference>
<feature type="binding site" evidence="9">
    <location>
        <position position="195"/>
    </location>
    <ligand>
        <name>[4Fe-4S] cluster</name>
        <dbReference type="ChEBI" id="CHEBI:49883"/>
        <label>2</label>
    </ligand>
</feature>
<dbReference type="GO" id="GO:0051539">
    <property type="term" value="F:4 iron, 4 sulfur cluster binding"/>
    <property type="evidence" value="ECO:0007669"/>
    <property type="project" value="UniProtKB-KW"/>
</dbReference>
<dbReference type="GO" id="GO:0052693">
    <property type="term" value="F:epoxyqueuosine reductase activity"/>
    <property type="evidence" value="ECO:0007669"/>
    <property type="project" value="UniProtKB-UniRule"/>
</dbReference>
<feature type="active site" description="Proton donor" evidence="9">
    <location>
        <position position="131"/>
    </location>
</feature>
<dbReference type="InterPro" id="IPR017896">
    <property type="entry name" value="4Fe4S_Fe-S-bd"/>
</dbReference>
<dbReference type="RefSeq" id="WP_006928207.1">
    <property type="nucleotide sequence ID" value="NZ_CM001402.1"/>
</dbReference>
<comment type="cofactor">
    <cofactor evidence="9">
        <name>cob(II)alamin</name>
        <dbReference type="ChEBI" id="CHEBI:16304"/>
    </cofactor>
</comment>
<dbReference type="HAMAP" id="MF_00916">
    <property type="entry name" value="QueG"/>
    <property type="match status" value="1"/>
</dbReference>
<keyword evidence="4 9" id="KW-0479">Metal-binding</keyword>
<comment type="similarity">
    <text evidence="9">Belongs to the QueG family.</text>
</comment>
<evidence type="ECO:0000256" key="7">
    <source>
        <dbReference type="ARBA" id="ARBA00023004"/>
    </source>
</evidence>
<proteinExistence type="inferred from homology"/>
<evidence type="ECO:0000259" key="10">
    <source>
        <dbReference type="PROSITE" id="PS51379"/>
    </source>
</evidence>
<keyword evidence="7 9" id="KW-0408">Iron</keyword>
<evidence type="ECO:0000313" key="12">
    <source>
        <dbReference type="EMBL" id="EHO41109.1"/>
    </source>
</evidence>
<evidence type="ECO:0000256" key="1">
    <source>
        <dbReference type="ARBA" id="ARBA00022485"/>
    </source>
</evidence>
<feature type="binding site" evidence="9">
    <location>
        <position position="152"/>
    </location>
    <ligand>
        <name>cob(II)alamin</name>
        <dbReference type="ChEBI" id="CHEBI:16304"/>
    </ligand>
</feature>
<dbReference type="FunCoup" id="H1XPY3">
    <property type="interactions" value="180"/>
</dbReference>
<dbReference type="PANTHER" id="PTHR30002:SF4">
    <property type="entry name" value="EPOXYQUEUOSINE REDUCTASE"/>
    <property type="match status" value="1"/>
</dbReference>
<feature type="binding site" evidence="9">
    <location>
        <position position="212"/>
    </location>
    <ligand>
        <name>cob(II)alamin</name>
        <dbReference type="ChEBI" id="CHEBI:16304"/>
    </ligand>
</feature>
<keyword evidence="9" id="KW-0846">Cobalamin</keyword>
<dbReference type="STRING" id="880073.Cabys_3616"/>
<dbReference type="InterPro" id="IPR013542">
    <property type="entry name" value="QueG_DUF1730"/>
</dbReference>
<feature type="binding site" evidence="9">
    <location>
        <position position="155"/>
    </location>
    <ligand>
        <name>cob(II)alamin</name>
        <dbReference type="ChEBI" id="CHEBI:16304"/>
    </ligand>
</feature>
<dbReference type="eggNOG" id="COG1600">
    <property type="taxonomic scope" value="Bacteria"/>
</dbReference>
<dbReference type="SUPFAM" id="SSF46548">
    <property type="entry name" value="alpha-helical ferredoxin"/>
    <property type="match status" value="1"/>
</dbReference>
<dbReference type="AlphaFoldDB" id="H1XPY3"/>
<evidence type="ECO:0000256" key="9">
    <source>
        <dbReference type="HAMAP-Rule" id="MF_00916"/>
    </source>
</evidence>
<feature type="binding site" evidence="9">
    <location>
        <position position="191"/>
    </location>
    <ligand>
        <name>[4Fe-4S] cluster</name>
        <dbReference type="ChEBI" id="CHEBI:49883"/>
        <label>1</label>
    </ligand>
</feature>
<comment type="catalytic activity">
    <reaction evidence="9">
        <text>epoxyqueuosine(34) in tRNA + AH2 = queuosine(34) in tRNA + A + H2O</text>
        <dbReference type="Rhea" id="RHEA:32159"/>
        <dbReference type="Rhea" id="RHEA-COMP:18571"/>
        <dbReference type="Rhea" id="RHEA-COMP:18582"/>
        <dbReference type="ChEBI" id="CHEBI:13193"/>
        <dbReference type="ChEBI" id="CHEBI:15377"/>
        <dbReference type="ChEBI" id="CHEBI:17499"/>
        <dbReference type="ChEBI" id="CHEBI:194431"/>
        <dbReference type="ChEBI" id="CHEBI:194443"/>
        <dbReference type="EC" id="1.17.99.6"/>
    </reaction>
</comment>
<feature type="binding site" evidence="9">
    <location>
        <position position="280"/>
    </location>
    <ligand>
        <name>tRNA</name>
        <dbReference type="ChEBI" id="CHEBI:17843"/>
    </ligand>
</feature>
<keyword evidence="6 9" id="KW-0560">Oxidoreductase</keyword>
<comment type="subcellular location">
    <subcellularLocation>
        <location evidence="9">Cytoplasm</location>
    </subcellularLocation>
</comment>
<comment type="pathway">
    <text evidence="9">tRNA modification; tRNA-queuosine biosynthesis.</text>
</comment>
<sequence>MTKENLTRAIKQIAMELKFDRVGIAQAEKTPGAAQLDEWLAQGKHGEMLWMEKYRDIRKDIRKFFPQARSIIMVALNYYTPYQIKDNPHTAKISRYAWGSDYHKILKKKLKRFLSELKKIDDGMEGRAFVDSAPVMEKQWAVLAGIGWQGKNTNVLTRDMGSWFFLGGLAVNRELIYDRPLQDYCGSCNACVEACPTDALKPYELDANRCISYLTIEYRDKPIPTELGGKLHNWVFGCDICQDVCPWNRFARETEEQRFHPKQPVLVNPPLTFLQKLSPKDFDMLFAGTPVRRARYANFKRNVQTVMDSRPGQDKKA</sequence>
<evidence type="ECO:0000256" key="6">
    <source>
        <dbReference type="ARBA" id="ARBA00023002"/>
    </source>
</evidence>
<keyword evidence="8 9" id="KW-0411">Iron-sulfur</keyword>
<evidence type="ECO:0000256" key="5">
    <source>
        <dbReference type="ARBA" id="ARBA00022785"/>
    </source>
</evidence>
<evidence type="ECO:0000313" key="14">
    <source>
        <dbReference type="Proteomes" id="UP000183868"/>
    </source>
</evidence>
<keyword evidence="5 9" id="KW-0671">Queuosine biosynthesis</keyword>
<dbReference type="GO" id="GO:0046872">
    <property type="term" value="F:metal ion binding"/>
    <property type="evidence" value="ECO:0007669"/>
    <property type="project" value="UniProtKB-KW"/>
</dbReference>
<comment type="function">
    <text evidence="9">Catalyzes the conversion of epoxyqueuosine (oQ) to queuosine (Q), which is a hypermodified base found in the wobble positions of tRNA(Asp), tRNA(Asn), tRNA(His) and tRNA(Tyr).</text>
</comment>
<dbReference type="Proteomes" id="UP000183868">
    <property type="component" value="Chromosome"/>
</dbReference>
<feature type="binding site" evidence="9">
    <location>
        <position position="210"/>
    </location>
    <ligand>
        <name>[4Fe-4S] cluster</name>
        <dbReference type="ChEBI" id="CHEBI:49883"/>
        <label>2</label>
    </ligand>
</feature>
<accession>H1XPY3</accession>
<comment type="subunit">
    <text evidence="9">Monomer.</text>
</comment>
<dbReference type="InterPro" id="IPR004453">
    <property type="entry name" value="QueG"/>
</dbReference>
<feature type="binding site" evidence="9">
    <location>
        <position position="58"/>
    </location>
    <ligand>
        <name>cob(II)alamin</name>
        <dbReference type="ChEBI" id="CHEBI:16304"/>
    </ligand>
</feature>
<dbReference type="EMBL" id="CM001402">
    <property type="protein sequence ID" value="EHO41109.1"/>
    <property type="molecule type" value="Genomic_DNA"/>
</dbReference>
<dbReference type="UniPathway" id="UPA00392"/>
<dbReference type="GO" id="GO:0031419">
    <property type="term" value="F:cobalamin binding"/>
    <property type="evidence" value="ECO:0007669"/>
    <property type="project" value="UniProtKB-KW"/>
</dbReference>
<evidence type="ECO:0000313" key="11">
    <source>
        <dbReference type="EMBL" id="APF20362.1"/>
    </source>
</evidence>
<dbReference type="Gene3D" id="3.30.70.20">
    <property type="match status" value="1"/>
</dbReference>
<dbReference type="OrthoDB" id="9784571at2"/>
<dbReference type="InterPro" id="IPR017900">
    <property type="entry name" value="4Fe4S_Fe_S_CS"/>
</dbReference>
<feature type="binding site" evidence="9">
    <location>
        <begin position="238"/>
        <end position="239"/>
    </location>
    <ligand>
        <name>cob(II)alamin</name>
        <dbReference type="ChEBI" id="CHEBI:16304"/>
    </ligand>
</feature>
<dbReference type="Pfam" id="PF13484">
    <property type="entry name" value="Fer4_16"/>
    <property type="match status" value="1"/>
</dbReference>
<feature type="binding site" evidence="9">
    <location>
        <position position="188"/>
    </location>
    <ligand>
        <name>[4Fe-4S] cluster</name>
        <dbReference type="ChEBI" id="CHEBI:49883"/>
        <label>1</label>
    </ligand>
</feature>
<keyword evidence="1 9" id="KW-0004">4Fe-4S</keyword>
<keyword evidence="2 9" id="KW-0963">Cytoplasm</keyword>
<dbReference type="PROSITE" id="PS51379">
    <property type="entry name" value="4FE4S_FER_2"/>
    <property type="match status" value="1"/>
</dbReference>
<dbReference type="Pfam" id="PF08331">
    <property type="entry name" value="QueG_DUF1730"/>
    <property type="match status" value="1"/>
</dbReference>
<dbReference type="PROSITE" id="PS00198">
    <property type="entry name" value="4FE4S_FER_1"/>
    <property type="match status" value="1"/>
</dbReference>
<dbReference type="GO" id="GO:0008616">
    <property type="term" value="P:tRNA queuosine(34) biosynthetic process"/>
    <property type="evidence" value="ECO:0007669"/>
    <property type="project" value="UniProtKB-UniRule"/>
</dbReference>
<dbReference type="PaxDb" id="880073-Calab_1488"/>
<feature type="binding site" evidence="9">
    <location>
        <position position="245"/>
    </location>
    <ligand>
        <name>[4Fe-4S] cluster</name>
        <dbReference type="ChEBI" id="CHEBI:49883"/>
        <label>1</label>
    </ligand>
</feature>
<dbReference type="HOGENOM" id="CLU_030790_0_0_0"/>
<feature type="binding site" evidence="9">
    <location>
        <position position="238"/>
    </location>
    <ligand>
        <name>[4Fe-4S] cluster</name>
        <dbReference type="ChEBI" id="CHEBI:49883"/>
        <label>2</label>
    </ligand>
</feature>
<comment type="cofactor">
    <cofactor evidence="9">
        <name>[4Fe-4S] cluster</name>
        <dbReference type="ChEBI" id="CHEBI:49883"/>
    </cofactor>
    <text evidence="9">Binds 2 [4Fe-4S] clusters per monomer.</text>
</comment>
<evidence type="ECO:0000313" key="13">
    <source>
        <dbReference type="Proteomes" id="UP000004671"/>
    </source>
</evidence>
<dbReference type="PANTHER" id="PTHR30002">
    <property type="entry name" value="EPOXYQUEUOSINE REDUCTASE"/>
    <property type="match status" value="1"/>
</dbReference>
<feature type="binding site" evidence="9">
    <location>
        <position position="166"/>
    </location>
    <ligand>
        <name>cob(II)alamin</name>
        <dbReference type="ChEBI" id="CHEBI:16304"/>
    </ligand>
</feature>
<dbReference type="GO" id="GO:0005737">
    <property type="term" value="C:cytoplasm"/>
    <property type="evidence" value="ECO:0007669"/>
    <property type="project" value="UniProtKB-SubCell"/>
</dbReference>
<dbReference type="KEGG" id="caby:Cabys_3616"/>
<evidence type="ECO:0000256" key="2">
    <source>
        <dbReference type="ARBA" id="ARBA00022490"/>
    </source>
</evidence>
<feature type="domain" description="4Fe-4S ferredoxin-type" evidence="10">
    <location>
        <begin position="173"/>
        <end position="205"/>
    </location>
</feature>
<keyword evidence="3 9" id="KW-0819">tRNA processing</keyword>
<reference evidence="12 13" key="1">
    <citation type="submission" date="2011-09" db="EMBL/GenBank/DDBJ databases">
        <title>The permanent draft genome of Caldithrix abyssi DSM 13497.</title>
        <authorList>
            <consortium name="US DOE Joint Genome Institute (JGI-PGF)"/>
            <person name="Lucas S."/>
            <person name="Han J."/>
            <person name="Lapidus A."/>
            <person name="Bruce D."/>
            <person name="Goodwin L."/>
            <person name="Pitluck S."/>
            <person name="Peters L."/>
            <person name="Kyrpides N."/>
            <person name="Mavromatis K."/>
            <person name="Ivanova N."/>
            <person name="Mikhailova N."/>
            <person name="Chertkov O."/>
            <person name="Detter J.C."/>
            <person name="Tapia R."/>
            <person name="Han C."/>
            <person name="Land M."/>
            <person name="Hauser L."/>
            <person name="Markowitz V."/>
            <person name="Cheng J.-F."/>
            <person name="Hugenholtz P."/>
            <person name="Woyke T."/>
            <person name="Wu D."/>
            <person name="Spring S."/>
            <person name="Brambilla E."/>
            <person name="Klenk H.-P."/>
            <person name="Eisen J.A."/>
        </authorList>
    </citation>
    <scope>NUCLEOTIDE SEQUENCE [LARGE SCALE GENOMIC DNA]</scope>
    <source>
        <strain evidence="12 13">DSM 13497</strain>
    </source>
</reference>
<evidence type="ECO:0000256" key="8">
    <source>
        <dbReference type="ARBA" id="ARBA00023014"/>
    </source>
</evidence>
<feature type="binding site" evidence="9">
    <location>
        <position position="241"/>
    </location>
    <ligand>
        <name>[4Fe-4S] cluster</name>
        <dbReference type="ChEBI" id="CHEBI:49883"/>
        <label>2</label>
    </ligand>
</feature>